<evidence type="ECO:0000256" key="1">
    <source>
        <dbReference type="SAM" id="MobiDB-lite"/>
    </source>
</evidence>
<feature type="compositionally biased region" description="Basic and acidic residues" evidence="1">
    <location>
        <begin position="54"/>
        <end position="72"/>
    </location>
</feature>
<protein>
    <submittedName>
        <fullName evidence="2">Uncharacterized protein</fullName>
    </submittedName>
</protein>
<evidence type="ECO:0000313" key="3">
    <source>
        <dbReference type="Proteomes" id="UP001147700"/>
    </source>
</evidence>
<keyword evidence="3" id="KW-1185">Reference proteome</keyword>
<name>A0ABT4RG12_9ACTN</name>
<comment type="caution">
    <text evidence="2">The sequence shown here is derived from an EMBL/GenBank/DDBJ whole genome shotgun (WGS) entry which is preliminary data.</text>
</comment>
<dbReference type="EMBL" id="JAPCID010000009">
    <property type="protein sequence ID" value="MDA0137486.1"/>
    <property type="molecule type" value="Genomic_DNA"/>
</dbReference>
<dbReference type="RefSeq" id="WP_202955813.1">
    <property type="nucleotide sequence ID" value="NZ_JAPCID010000009.1"/>
</dbReference>
<feature type="region of interest" description="Disordered" evidence="1">
    <location>
        <begin position="1"/>
        <end position="25"/>
    </location>
</feature>
<evidence type="ECO:0000313" key="2">
    <source>
        <dbReference type="EMBL" id="MDA0137486.1"/>
    </source>
</evidence>
<feature type="region of interest" description="Disordered" evidence="1">
    <location>
        <begin position="42"/>
        <end position="72"/>
    </location>
</feature>
<organism evidence="2 3">
    <name type="scientific">Solirubrobacter deserti</name>
    <dbReference type="NCBI Taxonomy" id="2282478"/>
    <lineage>
        <taxon>Bacteria</taxon>
        <taxon>Bacillati</taxon>
        <taxon>Actinomycetota</taxon>
        <taxon>Thermoleophilia</taxon>
        <taxon>Solirubrobacterales</taxon>
        <taxon>Solirubrobacteraceae</taxon>
        <taxon>Solirubrobacter</taxon>
    </lineage>
</organism>
<proteinExistence type="predicted"/>
<dbReference type="Proteomes" id="UP001147700">
    <property type="component" value="Unassembled WGS sequence"/>
</dbReference>
<sequence>MALNVNGASLAPARYTPPTPPPVNELTARDMAAATRLGLQAVPVRNTDPVTGPAKREKRGETNDEKRAAEDADRLDMLRLMAFKRDIASVLSDRDRT</sequence>
<accession>A0ABT4RG12</accession>
<reference evidence="2" key="1">
    <citation type="submission" date="2022-10" db="EMBL/GenBank/DDBJ databases">
        <title>The WGS of Solirubrobacter sp. CPCC 204708.</title>
        <authorList>
            <person name="Jiang Z."/>
        </authorList>
    </citation>
    <scope>NUCLEOTIDE SEQUENCE</scope>
    <source>
        <strain evidence="2">CPCC 204708</strain>
    </source>
</reference>
<gene>
    <name evidence="2" type="ORF">OJ962_08270</name>
</gene>